<comment type="similarity">
    <text evidence="3">Belongs to the glycosyl hydrolase 130 family.</text>
</comment>
<keyword evidence="1" id="KW-0328">Glycosyltransferase</keyword>
<evidence type="ECO:0000313" key="4">
    <source>
        <dbReference type="EMBL" id="HIQ71393.1"/>
    </source>
</evidence>
<dbReference type="InterPro" id="IPR007184">
    <property type="entry name" value="Mannoside_phosphorylase"/>
</dbReference>
<dbReference type="PIRSF" id="PIRSF016202">
    <property type="entry name" value="PH1107"/>
    <property type="match status" value="1"/>
</dbReference>
<dbReference type="GO" id="GO:0016757">
    <property type="term" value="F:glycosyltransferase activity"/>
    <property type="evidence" value="ECO:0007669"/>
    <property type="project" value="UniProtKB-KW"/>
</dbReference>
<dbReference type="InterPro" id="IPR023296">
    <property type="entry name" value="Glyco_hydro_beta-prop_sf"/>
</dbReference>
<dbReference type="PANTHER" id="PTHR34106">
    <property type="entry name" value="GLYCOSIDASE"/>
    <property type="match status" value="1"/>
</dbReference>
<evidence type="ECO:0000256" key="1">
    <source>
        <dbReference type="ARBA" id="ARBA00022676"/>
    </source>
</evidence>
<dbReference type="AlphaFoldDB" id="A0A9D0Z9E4"/>
<reference evidence="4" key="1">
    <citation type="submission" date="2020-10" db="EMBL/GenBank/DDBJ databases">
        <authorList>
            <person name="Gilroy R."/>
        </authorList>
    </citation>
    <scope>NUCLEOTIDE SEQUENCE</scope>
    <source>
        <strain evidence="4">ChiSxjej2B14-6234</strain>
    </source>
</reference>
<dbReference type="Gene3D" id="2.115.10.20">
    <property type="entry name" value="Glycosyl hydrolase domain, family 43"/>
    <property type="match status" value="1"/>
</dbReference>
<dbReference type="Proteomes" id="UP000886887">
    <property type="component" value="Unassembled WGS sequence"/>
</dbReference>
<proteinExistence type="inferred from homology"/>
<gene>
    <name evidence="4" type="ORF">IAB73_04180</name>
</gene>
<dbReference type="Pfam" id="PF04041">
    <property type="entry name" value="Glyco_hydro_130"/>
    <property type="match status" value="1"/>
</dbReference>
<organism evidence="4 5">
    <name type="scientific">Candidatus Onthenecus intestinigallinarum</name>
    <dbReference type="NCBI Taxonomy" id="2840875"/>
    <lineage>
        <taxon>Bacteria</taxon>
        <taxon>Bacillati</taxon>
        <taxon>Bacillota</taxon>
        <taxon>Clostridia</taxon>
        <taxon>Eubacteriales</taxon>
        <taxon>Candidatus Onthenecus</taxon>
    </lineage>
</organism>
<evidence type="ECO:0000256" key="2">
    <source>
        <dbReference type="ARBA" id="ARBA00022679"/>
    </source>
</evidence>
<protein>
    <submittedName>
        <fullName evidence="4">Glycoside hydrolase family 130 protein</fullName>
    </submittedName>
</protein>
<dbReference type="EMBL" id="DVFJ01000011">
    <property type="protein sequence ID" value="HIQ71393.1"/>
    <property type="molecule type" value="Genomic_DNA"/>
</dbReference>
<dbReference type="SUPFAM" id="SSF75005">
    <property type="entry name" value="Arabinanase/levansucrase/invertase"/>
    <property type="match status" value="1"/>
</dbReference>
<comment type="caution">
    <text evidence="4">The sequence shown here is derived from an EMBL/GenBank/DDBJ whole genome shotgun (WGS) entry which is preliminary data.</text>
</comment>
<dbReference type="PANTHER" id="PTHR34106:SF1">
    <property type="entry name" value="1,4-BETA-MANNOSYL-N-ACETYLGLUCOSAMINE PHOSPHORYLASE"/>
    <property type="match status" value="1"/>
</dbReference>
<evidence type="ECO:0000256" key="3">
    <source>
        <dbReference type="ARBA" id="ARBA00024356"/>
    </source>
</evidence>
<keyword evidence="4" id="KW-0378">Hydrolase</keyword>
<dbReference type="GO" id="GO:0016787">
    <property type="term" value="F:hydrolase activity"/>
    <property type="evidence" value="ECO:0007669"/>
    <property type="project" value="UniProtKB-KW"/>
</dbReference>
<accession>A0A9D0Z9E4</accession>
<evidence type="ECO:0000313" key="5">
    <source>
        <dbReference type="Proteomes" id="UP000886887"/>
    </source>
</evidence>
<keyword evidence="2" id="KW-0808">Transferase</keyword>
<reference evidence="4" key="2">
    <citation type="journal article" date="2021" name="PeerJ">
        <title>Extensive microbial diversity within the chicken gut microbiome revealed by metagenomics and culture.</title>
        <authorList>
            <person name="Gilroy R."/>
            <person name="Ravi A."/>
            <person name="Getino M."/>
            <person name="Pursley I."/>
            <person name="Horton D.L."/>
            <person name="Alikhan N.F."/>
            <person name="Baker D."/>
            <person name="Gharbi K."/>
            <person name="Hall N."/>
            <person name="Watson M."/>
            <person name="Adriaenssens E.M."/>
            <person name="Foster-Nyarko E."/>
            <person name="Jarju S."/>
            <person name="Secka A."/>
            <person name="Antonio M."/>
            <person name="Oren A."/>
            <person name="Chaudhuri R.R."/>
            <person name="La Ragione R."/>
            <person name="Hildebrand F."/>
            <person name="Pallen M.J."/>
        </authorList>
    </citation>
    <scope>NUCLEOTIDE SEQUENCE</scope>
    <source>
        <strain evidence="4">ChiSxjej2B14-6234</strain>
    </source>
</reference>
<name>A0A9D0Z9E4_9FIRM</name>
<dbReference type="CDD" id="cd08993">
    <property type="entry name" value="GH130"/>
    <property type="match status" value="1"/>
</dbReference>
<sequence length="329" mass="36744">MARILADALPNLPWQDRPAGCTDPVWRYSGNPIISRNAIPSSNSVFNSAAVPFKGGFAGVFRCDSKSVSMDLFAGFSDDGLHWRIEPDPIRFEGDPEVTAREYRYDPRVCFMDGRYYVTWCNGYHGPTIGLGWTEDFQTFHQLENAFLPYNRNGVLFPRKIGGRYAMLSRPSDTGHTPFGDIFVSFSPDLTYWGGHRYVMGTIRDDRSAWQSTKIGPGPIPIETDEGWLLIYHGVLTTCNGYVYRVGAALLDLERPWIVKERGAWYILGPQELYECVGDVPNVTFPCAALCDGATGRIAMYYGCADTVTGIAFTTADDLIAFIKAHPLR</sequence>